<sequence length="157" mass="17205">MKTAFVFAIATTSSYFEGLDHKTLTPTPSHNNCNGGDPWRAEPIPSLVVFEAVDGGEFAYGHASGNSDPSVLLALVELQTWVIKFFIFYFPLGADDGGWLWSESRDIDVDDIKLFGFHAWKVKDTLGQRAEFPSTGHWISTINGSSGGRYAEAVGKK</sequence>
<comment type="caution">
    <text evidence="1">The sequence shown here is derived from an EMBL/GenBank/DDBJ whole genome shotgun (WGS) entry which is preliminary data.</text>
</comment>
<organism evidence="1 2">
    <name type="scientific">Rubroshorea leprosula</name>
    <dbReference type="NCBI Taxonomy" id="152421"/>
    <lineage>
        <taxon>Eukaryota</taxon>
        <taxon>Viridiplantae</taxon>
        <taxon>Streptophyta</taxon>
        <taxon>Embryophyta</taxon>
        <taxon>Tracheophyta</taxon>
        <taxon>Spermatophyta</taxon>
        <taxon>Magnoliopsida</taxon>
        <taxon>eudicotyledons</taxon>
        <taxon>Gunneridae</taxon>
        <taxon>Pentapetalae</taxon>
        <taxon>rosids</taxon>
        <taxon>malvids</taxon>
        <taxon>Malvales</taxon>
        <taxon>Dipterocarpaceae</taxon>
        <taxon>Rubroshorea</taxon>
    </lineage>
</organism>
<gene>
    <name evidence="1" type="ORF">SLEP1_g38928</name>
</gene>
<reference evidence="1 2" key="1">
    <citation type="journal article" date="2021" name="Commun. Biol.">
        <title>The genome of Shorea leprosula (Dipterocarpaceae) highlights the ecological relevance of drought in aseasonal tropical rainforests.</title>
        <authorList>
            <person name="Ng K.K.S."/>
            <person name="Kobayashi M.J."/>
            <person name="Fawcett J.A."/>
            <person name="Hatakeyama M."/>
            <person name="Paape T."/>
            <person name="Ng C.H."/>
            <person name="Ang C.C."/>
            <person name="Tnah L.H."/>
            <person name="Lee C.T."/>
            <person name="Nishiyama T."/>
            <person name="Sese J."/>
            <person name="O'Brien M.J."/>
            <person name="Copetti D."/>
            <person name="Mohd Noor M.I."/>
            <person name="Ong R.C."/>
            <person name="Putra M."/>
            <person name="Sireger I.Z."/>
            <person name="Indrioko S."/>
            <person name="Kosugi Y."/>
            <person name="Izuno A."/>
            <person name="Isagi Y."/>
            <person name="Lee S.L."/>
            <person name="Shimizu K.K."/>
        </authorList>
    </citation>
    <scope>NUCLEOTIDE SEQUENCE [LARGE SCALE GENOMIC DNA]</scope>
    <source>
        <strain evidence="1">214</strain>
    </source>
</reference>
<accession>A0AAV5KZ05</accession>
<proteinExistence type="predicted"/>
<evidence type="ECO:0000313" key="2">
    <source>
        <dbReference type="Proteomes" id="UP001054252"/>
    </source>
</evidence>
<dbReference type="AlphaFoldDB" id="A0AAV5KZ05"/>
<keyword evidence="2" id="KW-1185">Reference proteome</keyword>
<dbReference type="EMBL" id="BPVZ01000085">
    <property type="protein sequence ID" value="GKV30067.1"/>
    <property type="molecule type" value="Genomic_DNA"/>
</dbReference>
<dbReference type="Proteomes" id="UP001054252">
    <property type="component" value="Unassembled WGS sequence"/>
</dbReference>
<name>A0AAV5KZ05_9ROSI</name>
<protein>
    <submittedName>
        <fullName evidence="1">Uncharacterized protein</fullName>
    </submittedName>
</protein>
<evidence type="ECO:0000313" key="1">
    <source>
        <dbReference type="EMBL" id="GKV30067.1"/>
    </source>
</evidence>